<dbReference type="InterPro" id="IPR016962">
    <property type="entry name" value="Dehydrase_ECs4332_prd"/>
</dbReference>
<dbReference type="Proteomes" id="UP000445696">
    <property type="component" value="Unassembled WGS sequence"/>
</dbReference>
<proteinExistence type="predicted"/>
<feature type="region of interest" description="Disordered" evidence="1">
    <location>
        <begin position="1"/>
        <end position="22"/>
    </location>
</feature>
<protein>
    <recommendedName>
        <fullName evidence="2">ApeI dehydratase-like domain-containing protein</fullName>
    </recommendedName>
</protein>
<dbReference type="RefSeq" id="WP_161339371.1">
    <property type="nucleotide sequence ID" value="NZ_JBHSDG010000004.1"/>
</dbReference>
<feature type="domain" description="ApeI dehydratase-like" evidence="2">
    <location>
        <begin position="22"/>
        <end position="119"/>
    </location>
</feature>
<dbReference type="PIRSF" id="PIRSF030962">
    <property type="entry name" value="Dehydrase_ECs4332_prd"/>
    <property type="match status" value="1"/>
</dbReference>
<evidence type="ECO:0000313" key="3">
    <source>
        <dbReference type="EMBL" id="MZR22916.1"/>
    </source>
</evidence>
<dbReference type="Pfam" id="PF22818">
    <property type="entry name" value="ApeI-like"/>
    <property type="match status" value="1"/>
</dbReference>
<sequence length="126" mass="14077">MEKSTEITWPGSPTEPEIRSERSDGDIVSLEIFVDEKLFQFQGHFPGEPVLPGVAQIDWAAKCAVRYFGVPARFSRIGQLKFSKLIVANSVLSLRLEYKRDKGRIIFSFSEGGEVCSSGFFELAAQ</sequence>
<dbReference type="EMBL" id="WTVA01000004">
    <property type="protein sequence ID" value="MZR22916.1"/>
    <property type="molecule type" value="Genomic_DNA"/>
</dbReference>
<dbReference type="InterPro" id="IPR029069">
    <property type="entry name" value="HotDog_dom_sf"/>
</dbReference>
<evidence type="ECO:0000256" key="1">
    <source>
        <dbReference type="SAM" id="MobiDB-lite"/>
    </source>
</evidence>
<dbReference type="AlphaFoldDB" id="A0A845MHW7"/>
<dbReference type="SUPFAM" id="SSF54637">
    <property type="entry name" value="Thioesterase/thiol ester dehydrase-isomerase"/>
    <property type="match status" value="1"/>
</dbReference>
<name>A0A845MHW7_9PROT</name>
<dbReference type="Gene3D" id="3.10.129.10">
    <property type="entry name" value="Hotdog Thioesterase"/>
    <property type="match status" value="1"/>
</dbReference>
<comment type="caution">
    <text evidence="3">The sequence shown here is derived from an EMBL/GenBank/DDBJ whole genome shotgun (WGS) entry which is preliminary data.</text>
</comment>
<dbReference type="InterPro" id="IPR054545">
    <property type="entry name" value="ApeI-like"/>
</dbReference>
<evidence type="ECO:0000313" key="4">
    <source>
        <dbReference type="Proteomes" id="UP000445696"/>
    </source>
</evidence>
<keyword evidence="4" id="KW-1185">Reference proteome</keyword>
<gene>
    <name evidence="3" type="ORF">GQF03_11285</name>
</gene>
<organism evidence="3 4">
    <name type="scientific">Sneathiella chungangensis</name>
    <dbReference type="NCBI Taxonomy" id="1418234"/>
    <lineage>
        <taxon>Bacteria</taxon>
        <taxon>Pseudomonadati</taxon>
        <taxon>Pseudomonadota</taxon>
        <taxon>Alphaproteobacteria</taxon>
        <taxon>Sneathiellales</taxon>
        <taxon>Sneathiellaceae</taxon>
        <taxon>Sneathiella</taxon>
    </lineage>
</organism>
<reference evidence="3 4" key="1">
    <citation type="journal article" date="2014" name="Int. J. Syst. Evol. Microbiol.">
        <title>Sneathiella chungangensis sp. nov., isolated from a marine sand, and emended description of the genus Sneathiella.</title>
        <authorList>
            <person name="Siamphan C."/>
            <person name="Kim H."/>
            <person name="Lee J.S."/>
            <person name="Kim W."/>
        </authorList>
    </citation>
    <scope>NUCLEOTIDE SEQUENCE [LARGE SCALE GENOMIC DNA]</scope>
    <source>
        <strain evidence="3 4">KCTC 32476</strain>
    </source>
</reference>
<accession>A0A845MHW7</accession>
<dbReference type="OrthoDB" id="9812842at2"/>
<evidence type="ECO:0000259" key="2">
    <source>
        <dbReference type="Pfam" id="PF22818"/>
    </source>
</evidence>